<dbReference type="Proteomes" id="UP000295818">
    <property type="component" value="Unassembled WGS sequence"/>
</dbReference>
<evidence type="ECO:0000313" key="3">
    <source>
        <dbReference type="Proteomes" id="UP000295818"/>
    </source>
</evidence>
<evidence type="ECO:0000313" key="2">
    <source>
        <dbReference type="EMBL" id="TCO16479.1"/>
    </source>
</evidence>
<organism evidence="2 3">
    <name type="scientific">Kribbella orskensis</name>
    <dbReference type="NCBI Taxonomy" id="2512216"/>
    <lineage>
        <taxon>Bacteria</taxon>
        <taxon>Bacillati</taxon>
        <taxon>Actinomycetota</taxon>
        <taxon>Actinomycetes</taxon>
        <taxon>Propionibacteriales</taxon>
        <taxon>Kribbellaceae</taxon>
        <taxon>Kribbella</taxon>
    </lineage>
</organism>
<dbReference type="EMBL" id="SLWM01000017">
    <property type="protein sequence ID" value="TCO16479.1"/>
    <property type="molecule type" value="Genomic_DNA"/>
</dbReference>
<protein>
    <submittedName>
        <fullName evidence="2">Uncharacterized protein</fullName>
    </submittedName>
</protein>
<keyword evidence="3" id="KW-1185">Reference proteome</keyword>
<comment type="caution">
    <text evidence="2">The sequence shown here is derived from an EMBL/GenBank/DDBJ whole genome shotgun (WGS) entry which is preliminary data.</text>
</comment>
<feature type="region of interest" description="Disordered" evidence="1">
    <location>
        <begin position="16"/>
        <end position="40"/>
    </location>
</feature>
<gene>
    <name evidence="2" type="ORF">EV644_117133</name>
</gene>
<name>A0ABY2BCX1_9ACTN</name>
<evidence type="ECO:0000256" key="1">
    <source>
        <dbReference type="SAM" id="MobiDB-lite"/>
    </source>
</evidence>
<proteinExistence type="predicted"/>
<reference evidence="2 3" key="1">
    <citation type="journal article" date="2015" name="Stand. Genomic Sci.">
        <title>Genomic Encyclopedia of Bacterial and Archaeal Type Strains, Phase III: the genomes of soil and plant-associated and newly described type strains.</title>
        <authorList>
            <person name="Whitman W.B."/>
            <person name="Woyke T."/>
            <person name="Klenk H.P."/>
            <person name="Zhou Y."/>
            <person name="Lilburn T.G."/>
            <person name="Beck B.J."/>
            <person name="De Vos P."/>
            <person name="Vandamme P."/>
            <person name="Eisen J.A."/>
            <person name="Garrity G."/>
            <person name="Hugenholtz P."/>
            <person name="Kyrpides N.C."/>
        </authorList>
    </citation>
    <scope>NUCLEOTIDE SEQUENCE [LARGE SCALE GENOMIC DNA]</scope>
    <source>
        <strain evidence="2 3">VKM Ac-2538</strain>
    </source>
</reference>
<sequence>MAALIERLAAGAEALDEPLGTDLDTDGRNDQRLQGSSSPAKKTVAALRIALSDSSRRTFAFSSLISANSSVVAP</sequence>
<accession>A0ABY2BCX1</accession>